<dbReference type="PROSITE" id="PS51186">
    <property type="entry name" value="GNAT"/>
    <property type="match status" value="1"/>
</dbReference>
<dbReference type="Gene3D" id="3.40.630.30">
    <property type="match status" value="1"/>
</dbReference>
<keyword evidence="3" id="KW-1185">Reference proteome</keyword>
<dbReference type="SUPFAM" id="SSF55729">
    <property type="entry name" value="Acyl-CoA N-acyltransferases (Nat)"/>
    <property type="match status" value="1"/>
</dbReference>
<name>A0A1X1YNG7_9MYCO</name>
<proteinExistence type="predicted"/>
<dbReference type="InterPro" id="IPR016181">
    <property type="entry name" value="Acyl_CoA_acyltransferase"/>
</dbReference>
<feature type="compositionally biased region" description="Low complexity" evidence="1">
    <location>
        <begin position="159"/>
        <end position="175"/>
    </location>
</feature>
<dbReference type="Pfam" id="PF13673">
    <property type="entry name" value="Acetyltransf_10"/>
    <property type="match status" value="1"/>
</dbReference>
<dbReference type="Proteomes" id="UP000466396">
    <property type="component" value="Chromosome"/>
</dbReference>
<accession>A0A1X1YNG7</accession>
<evidence type="ECO:0000256" key="1">
    <source>
        <dbReference type="SAM" id="MobiDB-lite"/>
    </source>
</evidence>
<protein>
    <submittedName>
        <fullName evidence="2">UPF0039 protein</fullName>
    </submittedName>
</protein>
<gene>
    <name evidence="2" type="ORF">MLAC_27690</name>
</gene>
<dbReference type="EMBL" id="AP022581">
    <property type="protein sequence ID" value="BBX97475.1"/>
    <property type="molecule type" value="Genomic_DNA"/>
</dbReference>
<reference evidence="2 3" key="1">
    <citation type="journal article" date="2019" name="Emerg. Microbes Infect.">
        <title>Comprehensive subspecies identification of 175 nontuberculous mycobacteria species based on 7547 genomic profiles.</title>
        <authorList>
            <person name="Matsumoto Y."/>
            <person name="Kinjo T."/>
            <person name="Motooka D."/>
            <person name="Nabeya D."/>
            <person name="Jung N."/>
            <person name="Uechi K."/>
            <person name="Horii T."/>
            <person name="Iida T."/>
            <person name="Fujita J."/>
            <person name="Nakamura S."/>
        </authorList>
    </citation>
    <scope>NUCLEOTIDE SEQUENCE [LARGE SCALE GENOMIC DNA]</scope>
    <source>
        <strain evidence="2 3">JCM 15657</strain>
    </source>
</reference>
<organism evidence="2 3">
    <name type="scientific">Mycobacterium lacus</name>
    <dbReference type="NCBI Taxonomy" id="169765"/>
    <lineage>
        <taxon>Bacteria</taxon>
        <taxon>Bacillati</taxon>
        <taxon>Actinomycetota</taxon>
        <taxon>Actinomycetes</taxon>
        <taxon>Mycobacteriales</taxon>
        <taxon>Mycobacteriaceae</taxon>
        <taxon>Mycobacterium</taxon>
    </lineage>
</organism>
<evidence type="ECO:0000313" key="3">
    <source>
        <dbReference type="Proteomes" id="UP000466396"/>
    </source>
</evidence>
<dbReference type="OrthoDB" id="9796171at2"/>
<dbReference type="RefSeq" id="WP_085158063.1">
    <property type="nucleotide sequence ID" value="NZ_AP022581.1"/>
</dbReference>
<dbReference type="AlphaFoldDB" id="A0A1X1YNG7"/>
<sequence length="175" mass="19369">MTETLRRMWAKDLDAPTLYELLKLRVEVFVVEQACPYPELDGRDLLAETRHFWLQTPEGEVICTLRLMEEHAGGEKAFRIGRLCTKRDARGQGHTTRLLRAALAEVGNYPCRIDAQTYLADMYAQHGFVRDGDDFIDDGIPHVPMLKPSRPPPAQADTPPASSAGGPGSGLAAQP</sequence>
<dbReference type="STRING" id="169765.AWC15_15650"/>
<dbReference type="InterPro" id="IPR000182">
    <property type="entry name" value="GNAT_dom"/>
</dbReference>
<dbReference type="CDD" id="cd04301">
    <property type="entry name" value="NAT_SF"/>
    <property type="match status" value="1"/>
</dbReference>
<dbReference type="KEGG" id="mlj:MLAC_27690"/>
<feature type="region of interest" description="Disordered" evidence="1">
    <location>
        <begin position="141"/>
        <end position="175"/>
    </location>
</feature>
<dbReference type="GO" id="GO:0016747">
    <property type="term" value="F:acyltransferase activity, transferring groups other than amino-acyl groups"/>
    <property type="evidence" value="ECO:0007669"/>
    <property type="project" value="InterPro"/>
</dbReference>
<evidence type="ECO:0000313" key="2">
    <source>
        <dbReference type="EMBL" id="BBX97475.1"/>
    </source>
</evidence>